<dbReference type="PANTHER" id="PTHR46989:SF3">
    <property type="entry name" value="USPA DOMAIN-CONTAINING PROTEIN"/>
    <property type="match status" value="1"/>
</dbReference>
<evidence type="ECO:0000259" key="1">
    <source>
        <dbReference type="Pfam" id="PF00582"/>
    </source>
</evidence>
<dbReference type="SUPFAM" id="SSF52402">
    <property type="entry name" value="Adenine nucleotide alpha hydrolases-like"/>
    <property type="match status" value="1"/>
</dbReference>
<feature type="domain" description="UspA" evidence="1">
    <location>
        <begin position="13"/>
        <end position="151"/>
    </location>
</feature>
<dbReference type="Proteomes" id="UP001159428">
    <property type="component" value="Unassembled WGS sequence"/>
</dbReference>
<accession>A0AAU9VK26</accession>
<dbReference type="Pfam" id="PF00582">
    <property type="entry name" value="Usp"/>
    <property type="match status" value="1"/>
</dbReference>
<dbReference type="PANTHER" id="PTHR46989">
    <property type="entry name" value="USP DOMAIN-CONTAINING PROTEIN"/>
    <property type="match status" value="1"/>
</dbReference>
<dbReference type="CDD" id="cd23659">
    <property type="entry name" value="USP_At3g01520-like"/>
    <property type="match status" value="1"/>
</dbReference>
<proteinExistence type="predicted"/>
<keyword evidence="3" id="KW-1185">Reference proteome</keyword>
<organism evidence="2 3">
    <name type="scientific">Pocillopora meandrina</name>
    <dbReference type="NCBI Taxonomy" id="46732"/>
    <lineage>
        <taxon>Eukaryota</taxon>
        <taxon>Metazoa</taxon>
        <taxon>Cnidaria</taxon>
        <taxon>Anthozoa</taxon>
        <taxon>Hexacorallia</taxon>
        <taxon>Scleractinia</taxon>
        <taxon>Astrocoeniina</taxon>
        <taxon>Pocilloporidae</taxon>
        <taxon>Pocillopora</taxon>
    </lineage>
</organism>
<dbReference type="InterPro" id="IPR006015">
    <property type="entry name" value="Universal_stress_UspA"/>
</dbReference>
<evidence type="ECO:0000313" key="3">
    <source>
        <dbReference type="Proteomes" id="UP001159428"/>
    </source>
</evidence>
<protein>
    <recommendedName>
        <fullName evidence="1">UspA domain-containing protein</fullName>
    </recommendedName>
</protein>
<comment type="caution">
    <text evidence="2">The sequence shown here is derived from an EMBL/GenBank/DDBJ whole genome shotgun (WGS) entry which is preliminary data.</text>
</comment>
<evidence type="ECO:0000313" key="2">
    <source>
        <dbReference type="EMBL" id="CAH3031301.1"/>
    </source>
</evidence>
<dbReference type="InterPro" id="IPR014729">
    <property type="entry name" value="Rossmann-like_a/b/a_fold"/>
</dbReference>
<name>A0AAU9VK26_9CNID</name>
<sequence>MAEADSGRRSRITLIAVDQSEWSEQAFEWFMENIYLEGDQVILLSVVEQLHLPFLADAVVIEEWKNEVHKMEEELKALERKYIDRCSDLRTPIRFRVEQGKPGEKICEIALKEKATLIVLGSRGSGFIRRTVLGSVSNYVIHHTKIPVILCPKDYL</sequence>
<dbReference type="EMBL" id="CALNXJ010000001">
    <property type="protein sequence ID" value="CAH3031301.1"/>
    <property type="molecule type" value="Genomic_DNA"/>
</dbReference>
<dbReference type="InterPro" id="IPR006016">
    <property type="entry name" value="UspA"/>
</dbReference>
<dbReference type="PRINTS" id="PR01438">
    <property type="entry name" value="UNVRSLSTRESS"/>
</dbReference>
<reference evidence="2 3" key="1">
    <citation type="submission" date="2022-05" db="EMBL/GenBank/DDBJ databases">
        <authorList>
            <consortium name="Genoscope - CEA"/>
            <person name="William W."/>
        </authorList>
    </citation>
    <scope>NUCLEOTIDE SEQUENCE [LARGE SCALE GENOMIC DNA]</scope>
</reference>
<dbReference type="AlphaFoldDB" id="A0AAU9VK26"/>
<gene>
    <name evidence="2" type="ORF">PMEA_00001305</name>
</gene>
<dbReference type="Gene3D" id="3.40.50.620">
    <property type="entry name" value="HUPs"/>
    <property type="match status" value="1"/>
</dbReference>